<evidence type="ECO:0000313" key="12">
    <source>
        <dbReference type="EMBL" id="MBJ7543766.1"/>
    </source>
</evidence>
<keyword evidence="5 8" id="KW-0799">Topoisomerase</keyword>
<keyword evidence="7 8" id="KW-0413">Isomerase</keyword>
<dbReference type="Gene3D" id="2.120.10.90">
    <property type="entry name" value="DNA gyrase/topoisomerase IV, subunit A, C-terminal"/>
    <property type="match status" value="1"/>
</dbReference>
<keyword evidence="6 8" id="KW-0238">DNA-binding</keyword>
<sequence length="941" mass="103715">MADPSDGNKGDRGAGDIRPILITDEMKRSYLDYAMSVIVSRALPDVRDGLKPVHRRILFSMSENGYSWNKPYRKSARIVGDVIGKYHPHGDQSVYDALVRMVQDFSMRVPLIDGQGNFGSVDGDPPAAMRYTEVRLQKISDSLLNDLENDTVDFQDNYDNSEREPTVLPARFPNLLVNGAGGIAVGMATNIPPHNLGEVIDACLAFLENPALSIEQLMEHIPGPDFPTGGVIMGRAGIRAAYLKGRGSVVVRGKVHVETIRKDRDALIVTEIPYQVNKATLQERIAELVREKRVEGISDVRDESDRSGYRVVIELKRDAMPDVVLNQLYRFTSLQSVFAANMVALNSGRPEQHTLLDFIQAFTQFRETVITRRTKFLLGKARDRAHVLVGLATAVANIDEVIKLIRSAPDPASAREALMSRDWPADDIAPLLLLIEDPRSRIHEGNVYRLSIDQAKAILELRLQRLTALGRDEIADELKALADKIRDYLNILSSRARVISIVRDELTAIKEEFATPRRTEILDVEGEVDDEDLIQKEDMVVTVSHRGYIKRVPLSTYRAQRRGGKGRSGMTTRDEDFVTRLFVANTHTPVLFLSSRGMAYKMKVWRLPLSAPQARGKALINLLPLQQDETITSILPLPEERDESGVFILFATRSGNVRRNELADFAEVRQNGKIAMKLDPGDDIAGAQLCRETDDILLTTANGQAIRFPVTDVRIFKGRESTGVRGVRLEENDTVISLAILRHMNATPAERAAYLKQANAMRRAAAGERAATEGDIAEQEAAAASEAVEALDDGEAIESTDIADLTPARYGEMGAAEQYVLTMSERGFGKRTSSYEYRTSGRGGKGIIAMAVNERNGRLIASFPVEDTDQIMLVTNGGKLIRCPIEGISITGRSAQGVTIFRTDQDERVVSAELISDDGTGNGNGDGPDAGGDAEGEEPTE</sequence>
<dbReference type="GO" id="GO:0005524">
    <property type="term" value="F:ATP binding"/>
    <property type="evidence" value="ECO:0007669"/>
    <property type="project" value="UniProtKB-UniRule"/>
</dbReference>
<reference evidence="12 13" key="1">
    <citation type="submission" date="2020-12" db="EMBL/GenBank/DDBJ databases">
        <title>Revised draft genomes of Rhodomicrobium vannielii ATCC 17100 and Rhodomicrobium udaipurense JA643.</title>
        <authorList>
            <person name="Conners E.M."/>
            <person name="Davenport E.J."/>
            <person name="Bose A."/>
        </authorList>
    </citation>
    <scope>NUCLEOTIDE SEQUENCE [LARGE SCALE GENOMIC DNA]</scope>
    <source>
        <strain evidence="12 13">JA643</strain>
    </source>
</reference>
<dbReference type="PANTHER" id="PTHR43493:SF5">
    <property type="entry name" value="DNA GYRASE SUBUNIT A, CHLOROPLASTIC_MITOCHONDRIAL"/>
    <property type="match status" value="1"/>
</dbReference>
<dbReference type="GO" id="GO:0034335">
    <property type="term" value="F:DNA negative supercoiling activity"/>
    <property type="evidence" value="ECO:0007669"/>
    <property type="project" value="UniProtKB-ARBA"/>
</dbReference>
<dbReference type="Gene3D" id="3.90.199.10">
    <property type="entry name" value="Topoisomerase II, domain 5"/>
    <property type="match status" value="1"/>
</dbReference>
<dbReference type="EMBL" id="JAEMUK010000017">
    <property type="protein sequence ID" value="MBJ7543766.1"/>
    <property type="molecule type" value="Genomic_DNA"/>
</dbReference>
<feature type="compositionally biased region" description="Gly residues" evidence="10">
    <location>
        <begin position="920"/>
        <end position="930"/>
    </location>
</feature>
<gene>
    <name evidence="8 12" type="primary">gyrA</name>
    <name evidence="12" type="ORF">JDN41_09345</name>
</gene>
<dbReference type="PANTHER" id="PTHR43493">
    <property type="entry name" value="DNA GYRASE/TOPOISOMERASE SUBUNIT A"/>
    <property type="match status" value="1"/>
</dbReference>
<dbReference type="FunFam" id="1.10.268.10:FF:000001">
    <property type="entry name" value="DNA gyrase subunit A"/>
    <property type="match status" value="1"/>
</dbReference>
<evidence type="ECO:0000313" key="13">
    <source>
        <dbReference type="Proteomes" id="UP000623250"/>
    </source>
</evidence>
<dbReference type="EC" id="5.6.2.2" evidence="8"/>
<dbReference type="SMART" id="SM00434">
    <property type="entry name" value="TOP4c"/>
    <property type="match status" value="1"/>
</dbReference>
<dbReference type="GO" id="GO:0005694">
    <property type="term" value="C:chromosome"/>
    <property type="evidence" value="ECO:0007669"/>
    <property type="project" value="InterPro"/>
</dbReference>
<dbReference type="InterPro" id="IPR005743">
    <property type="entry name" value="GyrA"/>
</dbReference>
<dbReference type="Gene3D" id="1.10.268.10">
    <property type="entry name" value="Topoisomerase, domain 3"/>
    <property type="match status" value="1"/>
</dbReference>
<evidence type="ECO:0000256" key="8">
    <source>
        <dbReference type="HAMAP-Rule" id="MF_01897"/>
    </source>
</evidence>
<evidence type="ECO:0000256" key="4">
    <source>
        <dbReference type="ARBA" id="ARBA00022840"/>
    </source>
</evidence>
<dbReference type="InterPro" id="IPR050220">
    <property type="entry name" value="Type_II_DNA_Topoisomerases"/>
</dbReference>
<protein>
    <recommendedName>
        <fullName evidence="8">DNA gyrase subunit A</fullName>
        <ecNumber evidence="8">5.6.2.2</ecNumber>
    </recommendedName>
</protein>
<dbReference type="SUPFAM" id="SSF101904">
    <property type="entry name" value="GyrA/ParC C-terminal domain-like"/>
    <property type="match status" value="1"/>
</dbReference>
<dbReference type="HAMAP" id="MF_01897">
    <property type="entry name" value="GyrA"/>
    <property type="match status" value="1"/>
</dbReference>
<dbReference type="InterPro" id="IPR006691">
    <property type="entry name" value="GyrA/parC_rep"/>
</dbReference>
<dbReference type="InterPro" id="IPR013758">
    <property type="entry name" value="Topo_IIA_A/C_ab"/>
</dbReference>
<dbReference type="AlphaFoldDB" id="A0A8I1GH09"/>
<organism evidence="12 13">
    <name type="scientific">Rhodomicrobium udaipurense</name>
    <dbReference type="NCBI Taxonomy" id="1202716"/>
    <lineage>
        <taxon>Bacteria</taxon>
        <taxon>Pseudomonadati</taxon>
        <taxon>Pseudomonadota</taxon>
        <taxon>Alphaproteobacteria</taxon>
        <taxon>Hyphomicrobiales</taxon>
        <taxon>Hyphomicrobiaceae</taxon>
        <taxon>Rhodomicrobium</taxon>
    </lineage>
</organism>
<comment type="miscellaneous">
    <text evidence="8">Few gyrases are as efficient as E.coli at forming negative supercoils. Not all organisms have 2 type II topoisomerases; in organisms with a single type II topoisomerase this enzyme also has to decatenate newly replicated chromosomes.</text>
</comment>
<dbReference type="GO" id="GO:0006265">
    <property type="term" value="P:DNA topological change"/>
    <property type="evidence" value="ECO:0007669"/>
    <property type="project" value="UniProtKB-UniRule"/>
</dbReference>
<dbReference type="Proteomes" id="UP000623250">
    <property type="component" value="Unassembled WGS sequence"/>
</dbReference>
<feature type="active site" description="O-(5'-phospho-DNA)-tyrosine intermediate" evidence="8 9">
    <location>
        <position position="131"/>
    </location>
</feature>
<comment type="similarity">
    <text evidence="2 8">Belongs to the type II topoisomerase GyrA/ParC subunit family.</text>
</comment>
<feature type="domain" description="Topo IIA-type catalytic" evidence="11">
    <location>
        <begin position="43"/>
        <end position="533"/>
    </location>
</feature>
<feature type="region of interest" description="Disordered" evidence="10">
    <location>
        <begin position="913"/>
        <end position="941"/>
    </location>
</feature>
<dbReference type="Pfam" id="PF00521">
    <property type="entry name" value="DNA_topoisoIV"/>
    <property type="match status" value="1"/>
</dbReference>
<evidence type="ECO:0000256" key="2">
    <source>
        <dbReference type="ARBA" id="ARBA00008263"/>
    </source>
</evidence>
<dbReference type="RefSeq" id="WP_037233630.1">
    <property type="nucleotide sequence ID" value="NZ_JAEMUK010000017.1"/>
</dbReference>
<dbReference type="CDD" id="cd00187">
    <property type="entry name" value="TOP4c"/>
    <property type="match status" value="1"/>
</dbReference>
<feature type="short sequence motif" description="GyrA-box" evidence="8">
    <location>
        <begin position="560"/>
        <end position="566"/>
    </location>
</feature>
<comment type="catalytic activity">
    <reaction evidence="1 8 9">
        <text>ATP-dependent breakage, passage and rejoining of double-stranded DNA.</text>
        <dbReference type="EC" id="5.6.2.2"/>
    </reaction>
</comment>
<dbReference type="GO" id="GO:0009330">
    <property type="term" value="C:DNA topoisomerase type II (double strand cut, ATP-hydrolyzing) complex"/>
    <property type="evidence" value="ECO:0007669"/>
    <property type="project" value="TreeGrafter"/>
</dbReference>
<evidence type="ECO:0000256" key="10">
    <source>
        <dbReference type="SAM" id="MobiDB-lite"/>
    </source>
</evidence>
<evidence type="ECO:0000256" key="3">
    <source>
        <dbReference type="ARBA" id="ARBA00022741"/>
    </source>
</evidence>
<comment type="subcellular location">
    <subcellularLocation>
        <location evidence="8">Cytoplasm</location>
    </subcellularLocation>
</comment>
<keyword evidence="8" id="KW-0963">Cytoplasm</keyword>
<dbReference type="InterPro" id="IPR035516">
    <property type="entry name" value="Gyrase/topoIV_suA_C"/>
</dbReference>
<evidence type="ECO:0000256" key="9">
    <source>
        <dbReference type="PROSITE-ProRule" id="PRU01384"/>
    </source>
</evidence>
<dbReference type="NCBIfam" id="NF004044">
    <property type="entry name" value="PRK05561.1"/>
    <property type="match status" value="1"/>
</dbReference>
<accession>A0A8I1GH09</accession>
<dbReference type="FunFam" id="3.90.199.10:FF:000001">
    <property type="entry name" value="DNA gyrase subunit A"/>
    <property type="match status" value="1"/>
</dbReference>
<dbReference type="NCBIfam" id="TIGR01063">
    <property type="entry name" value="gyrA"/>
    <property type="match status" value="1"/>
</dbReference>
<comment type="caution">
    <text evidence="12">The sequence shown here is derived from an EMBL/GenBank/DDBJ whole genome shotgun (WGS) entry which is preliminary data.</text>
</comment>
<keyword evidence="13" id="KW-1185">Reference proteome</keyword>
<evidence type="ECO:0000256" key="6">
    <source>
        <dbReference type="ARBA" id="ARBA00023125"/>
    </source>
</evidence>
<evidence type="ECO:0000256" key="1">
    <source>
        <dbReference type="ARBA" id="ARBA00000185"/>
    </source>
</evidence>
<keyword evidence="3 8" id="KW-0547">Nucleotide-binding</keyword>
<keyword evidence="4 8" id="KW-0067">ATP-binding</keyword>
<evidence type="ECO:0000259" key="11">
    <source>
        <dbReference type="PROSITE" id="PS52040"/>
    </source>
</evidence>
<dbReference type="FunFam" id="3.30.1360.40:FF:000002">
    <property type="entry name" value="DNA gyrase subunit A"/>
    <property type="match status" value="1"/>
</dbReference>
<dbReference type="Pfam" id="PF03989">
    <property type="entry name" value="DNA_gyraseA_C"/>
    <property type="match status" value="6"/>
</dbReference>
<comment type="function">
    <text evidence="8">A type II topoisomerase that negatively supercoils closed circular double-stranded (ds) DNA in an ATP-dependent manner to modulate DNA topology and maintain chromosomes in an underwound state. Negative supercoiling favors strand separation, and DNA replication, transcription, recombination and repair, all of which involve strand separation. Also able to catalyze the interconversion of other topological isomers of dsDNA rings, including catenanes and knotted rings. Type II topoisomerases break and join 2 DNA strands simultaneously in an ATP-dependent manner.</text>
</comment>
<dbReference type="InterPro" id="IPR002205">
    <property type="entry name" value="Topo_IIA_dom_A"/>
</dbReference>
<dbReference type="GO" id="GO:0003677">
    <property type="term" value="F:DNA binding"/>
    <property type="evidence" value="ECO:0007669"/>
    <property type="project" value="UniProtKB-UniRule"/>
</dbReference>
<dbReference type="GO" id="GO:0005737">
    <property type="term" value="C:cytoplasm"/>
    <property type="evidence" value="ECO:0007669"/>
    <property type="project" value="UniProtKB-SubCell"/>
</dbReference>
<dbReference type="NCBIfam" id="NF004043">
    <property type="entry name" value="PRK05560.1"/>
    <property type="match status" value="1"/>
</dbReference>
<comment type="subunit">
    <text evidence="8">Heterotetramer, composed of two GyrA and two GyrB chains. In the heterotetramer, GyrA contains the active site tyrosine that forms a transient covalent intermediate with DNA, while GyrB binds cofactors and catalyzes ATP hydrolysis.</text>
</comment>
<dbReference type="PROSITE" id="PS52040">
    <property type="entry name" value="TOPO_IIA"/>
    <property type="match status" value="1"/>
</dbReference>
<name>A0A8I1GH09_9HYPH</name>
<dbReference type="GO" id="GO:0006261">
    <property type="term" value="P:DNA-templated DNA replication"/>
    <property type="evidence" value="ECO:0007669"/>
    <property type="project" value="UniProtKB-UniRule"/>
</dbReference>
<dbReference type="SUPFAM" id="SSF56719">
    <property type="entry name" value="Type II DNA topoisomerase"/>
    <property type="match status" value="1"/>
</dbReference>
<proteinExistence type="inferred from homology"/>
<evidence type="ECO:0000256" key="7">
    <source>
        <dbReference type="ARBA" id="ARBA00023235"/>
    </source>
</evidence>
<feature type="compositionally biased region" description="Acidic residues" evidence="10">
    <location>
        <begin position="932"/>
        <end position="941"/>
    </location>
</feature>
<dbReference type="InterPro" id="IPR013760">
    <property type="entry name" value="Topo_IIA-like_dom_sf"/>
</dbReference>
<evidence type="ECO:0000256" key="5">
    <source>
        <dbReference type="ARBA" id="ARBA00023029"/>
    </source>
</evidence>
<dbReference type="Gene3D" id="3.30.1360.40">
    <property type="match status" value="1"/>
</dbReference>
<dbReference type="InterPro" id="IPR013757">
    <property type="entry name" value="Topo_IIA_A_a_sf"/>
</dbReference>